<dbReference type="Proteomes" id="UP000824049">
    <property type="component" value="Unassembled WGS sequence"/>
</dbReference>
<reference evidence="3" key="2">
    <citation type="submission" date="2021-04" db="EMBL/GenBank/DDBJ databases">
        <authorList>
            <person name="Gilroy R."/>
        </authorList>
    </citation>
    <scope>NUCLEOTIDE SEQUENCE</scope>
    <source>
        <strain evidence="3">CHK179-28034</strain>
    </source>
</reference>
<reference evidence="3" key="1">
    <citation type="journal article" date="2021" name="PeerJ">
        <title>Extensive microbial diversity within the chicken gut microbiome revealed by metagenomics and culture.</title>
        <authorList>
            <person name="Gilroy R."/>
            <person name="Ravi A."/>
            <person name="Getino M."/>
            <person name="Pursley I."/>
            <person name="Horton D.L."/>
            <person name="Alikhan N.F."/>
            <person name="Baker D."/>
            <person name="Gharbi K."/>
            <person name="Hall N."/>
            <person name="Watson M."/>
            <person name="Adriaenssens E.M."/>
            <person name="Foster-Nyarko E."/>
            <person name="Jarju S."/>
            <person name="Secka A."/>
            <person name="Antonio M."/>
            <person name="Oren A."/>
            <person name="Chaudhuri R.R."/>
            <person name="La Ragione R."/>
            <person name="Hildebrand F."/>
            <person name="Pallen M.J."/>
        </authorList>
    </citation>
    <scope>NUCLEOTIDE SEQUENCE</scope>
    <source>
        <strain evidence="3">CHK179-28034</strain>
    </source>
</reference>
<accession>A0A9D2EJW3</accession>
<evidence type="ECO:0000256" key="1">
    <source>
        <dbReference type="SAM" id="MobiDB-lite"/>
    </source>
</evidence>
<evidence type="ECO:0000313" key="4">
    <source>
        <dbReference type="Proteomes" id="UP000824049"/>
    </source>
</evidence>
<comment type="caution">
    <text evidence="3">The sequence shown here is derived from an EMBL/GenBank/DDBJ whole genome shotgun (WGS) entry which is preliminary data.</text>
</comment>
<gene>
    <name evidence="3" type="ORF">H9968_03900</name>
</gene>
<protein>
    <submittedName>
        <fullName evidence="3">Uncharacterized protein</fullName>
    </submittedName>
</protein>
<dbReference type="EMBL" id="DXBR01000040">
    <property type="protein sequence ID" value="HIZ39058.1"/>
    <property type="molecule type" value="Genomic_DNA"/>
</dbReference>
<feature type="transmembrane region" description="Helical" evidence="2">
    <location>
        <begin position="6"/>
        <end position="25"/>
    </location>
</feature>
<feature type="region of interest" description="Disordered" evidence="1">
    <location>
        <begin position="152"/>
        <end position="172"/>
    </location>
</feature>
<proteinExistence type="predicted"/>
<keyword evidence="2" id="KW-1133">Transmembrane helix</keyword>
<keyword evidence="2" id="KW-0472">Membrane</keyword>
<dbReference type="AlphaFoldDB" id="A0A9D2EJW3"/>
<organism evidence="3 4">
    <name type="scientific">Candidatus Anaerobutyricum stercoris</name>
    <dbReference type="NCBI Taxonomy" id="2838457"/>
    <lineage>
        <taxon>Bacteria</taxon>
        <taxon>Bacillati</taxon>
        <taxon>Bacillota</taxon>
        <taxon>Clostridia</taxon>
        <taxon>Lachnospirales</taxon>
        <taxon>Lachnospiraceae</taxon>
        <taxon>Anaerobutyricum</taxon>
    </lineage>
</organism>
<sequence length="172" mass="19132">MSVNPWIITAVILVIAIAVLAFLYYKGSKMQKQQAEQKSKLVDAAQQATILVIDKKRMPLIDSGLPQAVLDQTPKRARRAKVPVVKAKIGPKVMSLIADEDVYDLIPVKAEVKAMISGIYITSINNFRKAPVPEPEKKGFVAKIRKKADKAQENIDAAKVKQEKAKKDRKKK</sequence>
<evidence type="ECO:0000256" key="2">
    <source>
        <dbReference type="SAM" id="Phobius"/>
    </source>
</evidence>
<keyword evidence="2" id="KW-0812">Transmembrane</keyword>
<feature type="compositionally biased region" description="Basic and acidic residues" evidence="1">
    <location>
        <begin position="152"/>
        <end position="166"/>
    </location>
</feature>
<evidence type="ECO:0000313" key="3">
    <source>
        <dbReference type="EMBL" id="HIZ39058.1"/>
    </source>
</evidence>
<name>A0A9D2EJW3_9FIRM</name>